<reference evidence="2" key="1">
    <citation type="submission" date="2023-03" db="EMBL/GenBank/DDBJ databases">
        <title>Massive genome expansion in bonnet fungi (Mycena s.s.) driven by repeated elements and novel gene families across ecological guilds.</title>
        <authorList>
            <consortium name="Lawrence Berkeley National Laboratory"/>
            <person name="Harder C.B."/>
            <person name="Miyauchi S."/>
            <person name="Viragh M."/>
            <person name="Kuo A."/>
            <person name="Thoen E."/>
            <person name="Andreopoulos B."/>
            <person name="Lu D."/>
            <person name="Skrede I."/>
            <person name="Drula E."/>
            <person name="Henrissat B."/>
            <person name="Morin E."/>
            <person name="Kohler A."/>
            <person name="Barry K."/>
            <person name="LaButti K."/>
            <person name="Morin E."/>
            <person name="Salamov A."/>
            <person name="Lipzen A."/>
            <person name="Mereny Z."/>
            <person name="Hegedus B."/>
            <person name="Baldrian P."/>
            <person name="Stursova M."/>
            <person name="Weitz H."/>
            <person name="Taylor A."/>
            <person name="Grigoriev I.V."/>
            <person name="Nagy L.G."/>
            <person name="Martin F."/>
            <person name="Kauserud H."/>
        </authorList>
    </citation>
    <scope>NUCLEOTIDE SEQUENCE</scope>
    <source>
        <strain evidence="2">9284</strain>
    </source>
</reference>
<dbReference type="EMBL" id="JARKIF010000018">
    <property type="protein sequence ID" value="KAJ7619491.1"/>
    <property type="molecule type" value="Genomic_DNA"/>
</dbReference>
<comment type="caution">
    <text evidence="2">The sequence shown here is derived from an EMBL/GenBank/DDBJ whole genome shotgun (WGS) entry which is preliminary data.</text>
</comment>
<feature type="region of interest" description="Disordered" evidence="1">
    <location>
        <begin position="58"/>
        <end position="117"/>
    </location>
</feature>
<proteinExistence type="predicted"/>
<evidence type="ECO:0000313" key="2">
    <source>
        <dbReference type="EMBL" id="KAJ7619491.1"/>
    </source>
</evidence>
<gene>
    <name evidence="2" type="ORF">FB45DRAFT_1095761</name>
</gene>
<protein>
    <submittedName>
        <fullName evidence="2">Uncharacterized protein</fullName>
    </submittedName>
</protein>
<accession>A0AAD7BFR2</accession>
<sequence length="174" mass="19478">MTGAIQWHARERHPIFKRYVNDWATEAIVIQFTKNKRRYSVKNSTLKRDPKYDHLVRNSAKRDPSAPRGSKLKVARRGAADAAVRTAKKAATKKSATKRAASKSQAPKRKAAAVEEEEEEEDALARSLLRLLVPCCACSFPAALARFLLTTPTRSHRDYGFSHAHIHRLSASSS</sequence>
<keyword evidence="3" id="KW-1185">Reference proteome</keyword>
<organism evidence="2 3">
    <name type="scientific">Roridomyces roridus</name>
    <dbReference type="NCBI Taxonomy" id="1738132"/>
    <lineage>
        <taxon>Eukaryota</taxon>
        <taxon>Fungi</taxon>
        <taxon>Dikarya</taxon>
        <taxon>Basidiomycota</taxon>
        <taxon>Agaricomycotina</taxon>
        <taxon>Agaricomycetes</taxon>
        <taxon>Agaricomycetidae</taxon>
        <taxon>Agaricales</taxon>
        <taxon>Marasmiineae</taxon>
        <taxon>Mycenaceae</taxon>
        <taxon>Roridomyces</taxon>
    </lineage>
</organism>
<evidence type="ECO:0000256" key="1">
    <source>
        <dbReference type="SAM" id="MobiDB-lite"/>
    </source>
</evidence>
<feature type="compositionally biased region" description="Basic residues" evidence="1">
    <location>
        <begin position="86"/>
        <end position="111"/>
    </location>
</feature>
<dbReference type="AlphaFoldDB" id="A0AAD7BFR2"/>
<evidence type="ECO:0000313" key="3">
    <source>
        <dbReference type="Proteomes" id="UP001221142"/>
    </source>
</evidence>
<dbReference type="Proteomes" id="UP001221142">
    <property type="component" value="Unassembled WGS sequence"/>
</dbReference>
<name>A0AAD7BFR2_9AGAR</name>